<evidence type="ECO:0000259" key="2">
    <source>
        <dbReference type="PROSITE" id="PS50106"/>
    </source>
</evidence>
<reference evidence="3 4" key="1">
    <citation type="submission" date="2018-08" db="EMBL/GenBank/DDBJ databases">
        <title>A genome reference for cultivated species of the human gut microbiota.</title>
        <authorList>
            <person name="Zou Y."/>
            <person name="Xue W."/>
            <person name="Luo G."/>
        </authorList>
    </citation>
    <scope>NUCLEOTIDE SEQUENCE [LARGE SCALE GENOMIC DNA]</scope>
    <source>
        <strain evidence="3 4">AM40-30BH</strain>
    </source>
</reference>
<dbReference type="InterPro" id="IPR029045">
    <property type="entry name" value="ClpP/crotonase-like_dom_sf"/>
</dbReference>
<dbReference type="Pfam" id="PF18294">
    <property type="entry name" value="Pept_S41_N"/>
    <property type="match status" value="1"/>
</dbReference>
<dbReference type="Gene3D" id="2.30.42.10">
    <property type="match status" value="1"/>
</dbReference>
<dbReference type="RefSeq" id="WP_122202276.1">
    <property type="nucleotide sequence ID" value="NZ_CABJFV010000031.1"/>
</dbReference>
<dbReference type="PROSITE" id="PS51257">
    <property type="entry name" value="PROKAR_LIPOPROTEIN"/>
    <property type="match status" value="1"/>
</dbReference>
<dbReference type="InterPro" id="IPR041613">
    <property type="entry name" value="Pept_S41_N"/>
</dbReference>
<dbReference type="GO" id="GO:0030288">
    <property type="term" value="C:outer membrane-bounded periplasmic space"/>
    <property type="evidence" value="ECO:0007669"/>
    <property type="project" value="TreeGrafter"/>
</dbReference>
<dbReference type="PANTHER" id="PTHR32060:SF30">
    <property type="entry name" value="CARBOXY-TERMINAL PROCESSING PROTEASE CTPA"/>
    <property type="match status" value="1"/>
</dbReference>
<dbReference type="GO" id="GO:0006508">
    <property type="term" value="P:proteolysis"/>
    <property type="evidence" value="ECO:0007669"/>
    <property type="project" value="InterPro"/>
</dbReference>
<dbReference type="Gene3D" id="3.30.750.170">
    <property type="match status" value="1"/>
</dbReference>
<dbReference type="Gene3D" id="3.90.226.10">
    <property type="entry name" value="2-enoyl-CoA Hydratase, Chain A, domain 1"/>
    <property type="match status" value="1"/>
</dbReference>
<feature type="domain" description="PDZ" evidence="2">
    <location>
        <begin position="86"/>
        <end position="168"/>
    </location>
</feature>
<dbReference type="PROSITE" id="PS50106">
    <property type="entry name" value="PDZ"/>
    <property type="match status" value="1"/>
</dbReference>
<dbReference type="InterPro" id="IPR001478">
    <property type="entry name" value="PDZ"/>
</dbReference>
<gene>
    <name evidence="3" type="ORF">DW888_19620</name>
</gene>
<sequence>MKIRNILFTPTLFIVMMSALFSCGVDRWPEYAAETELDTWIDSVMRQEYLWYEEIPTVTPNKYFLAPAQFLKELIYTTLDKNYSYIDTLNKVESPNYGFDYTLIKNSNVDTLYNALVTNVLPGSPAADAKLQRGEWIIKVDDKHITKKNETQLLQSGNALKLTLGKYELQKDSETKKDKGVVVETRTINMGAERMVEDDPIPVYRIITSATGVTVGYIVYNHFTAGTATEKDKYNNKLREISHVFASAGVTKVVLDLRYNTGGSLECAQLLASLLAPKEAVGHIFAELKHNNKQSYKDFSLLFDPDLIGSGVNMNIEGGYILTSSTTTGVAGTFYDCLYPVANWEILGAALPSTGVATESFINPKHGWSLNPVVCNVYNIAGESHGGGSFPAKYTVDETSLTNLVTFLPLGDKEETLFSMALGIIDGTYPPKEEEKPKPDEGTTEEKPETRTLKHVYHSQGYRVKGGIKLK</sequence>
<dbReference type="Pfam" id="PF03572">
    <property type="entry name" value="Peptidase_S41"/>
    <property type="match status" value="1"/>
</dbReference>
<dbReference type="InterPro" id="IPR005151">
    <property type="entry name" value="Tail-specific_protease"/>
</dbReference>
<dbReference type="InterPro" id="IPR041489">
    <property type="entry name" value="PDZ_6"/>
</dbReference>
<evidence type="ECO:0000313" key="4">
    <source>
        <dbReference type="Proteomes" id="UP000284379"/>
    </source>
</evidence>
<dbReference type="Pfam" id="PF17820">
    <property type="entry name" value="PDZ_6"/>
    <property type="match status" value="1"/>
</dbReference>
<name>A0A413V7V2_9BACE</name>
<dbReference type="InterPro" id="IPR036034">
    <property type="entry name" value="PDZ_sf"/>
</dbReference>
<dbReference type="GO" id="GO:0008236">
    <property type="term" value="F:serine-type peptidase activity"/>
    <property type="evidence" value="ECO:0007669"/>
    <property type="project" value="InterPro"/>
</dbReference>
<dbReference type="SUPFAM" id="SSF50156">
    <property type="entry name" value="PDZ domain-like"/>
    <property type="match status" value="1"/>
</dbReference>
<evidence type="ECO:0000256" key="1">
    <source>
        <dbReference type="SAM" id="MobiDB-lite"/>
    </source>
</evidence>
<dbReference type="EMBL" id="QSGO01000031">
    <property type="protein sequence ID" value="RHB29646.1"/>
    <property type="molecule type" value="Genomic_DNA"/>
</dbReference>
<dbReference type="SUPFAM" id="SSF52096">
    <property type="entry name" value="ClpP/crotonase"/>
    <property type="match status" value="1"/>
</dbReference>
<evidence type="ECO:0000313" key="3">
    <source>
        <dbReference type="EMBL" id="RHB29646.1"/>
    </source>
</evidence>
<dbReference type="GO" id="GO:0004175">
    <property type="term" value="F:endopeptidase activity"/>
    <property type="evidence" value="ECO:0007669"/>
    <property type="project" value="TreeGrafter"/>
</dbReference>
<dbReference type="AlphaFoldDB" id="A0A413V7V2"/>
<accession>A0A413V7V2</accession>
<proteinExistence type="predicted"/>
<feature type="compositionally biased region" description="Basic and acidic residues" evidence="1">
    <location>
        <begin position="431"/>
        <end position="452"/>
    </location>
</feature>
<dbReference type="Proteomes" id="UP000284379">
    <property type="component" value="Unassembled WGS sequence"/>
</dbReference>
<comment type="caution">
    <text evidence="3">The sequence shown here is derived from an EMBL/GenBank/DDBJ whole genome shotgun (WGS) entry which is preliminary data.</text>
</comment>
<protein>
    <recommendedName>
        <fullName evidence="2">PDZ domain-containing protein</fullName>
    </recommendedName>
</protein>
<dbReference type="GO" id="GO:0007165">
    <property type="term" value="P:signal transduction"/>
    <property type="evidence" value="ECO:0007669"/>
    <property type="project" value="TreeGrafter"/>
</dbReference>
<organism evidence="3 4">
    <name type="scientific">Bacteroides nordii</name>
    <dbReference type="NCBI Taxonomy" id="291645"/>
    <lineage>
        <taxon>Bacteria</taxon>
        <taxon>Pseudomonadati</taxon>
        <taxon>Bacteroidota</taxon>
        <taxon>Bacteroidia</taxon>
        <taxon>Bacteroidales</taxon>
        <taxon>Bacteroidaceae</taxon>
        <taxon>Bacteroides</taxon>
    </lineage>
</organism>
<feature type="region of interest" description="Disordered" evidence="1">
    <location>
        <begin position="428"/>
        <end position="453"/>
    </location>
</feature>
<dbReference type="PANTHER" id="PTHR32060">
    <property type="entry name" value="TAIL-SPECIFIC PROTEASE"/>
    <property type="match status" value="1"/>
</dbReference>